<dbReference type="SUPFAM" id="SSF51161">
    <property type="entry name" value="Trimeric LpxA-like enzymes"/>
    <property type="match status" value="1"/>
</dbReference>
<dbReference type="RefSeq" id="WP_222876378.1">
    <property type="nucleotide sequence ID" value="NZ_AP023361.1"/>
</dbReference>
<evidence type="ECO:0000313" key="5">
    <source>
        <dbReference type="EMBL" id="BCJ89685.1"/>
    </source>
</evidence>
<dbReference type="Proteomes" id="UP000515317">
    <property type="component" value="Chromosome"/>
</dbReference>
<dbReference type="PANTHER" id="PTHR43300:SF11">
    <property type="entry name" value="ACETYLTRANSFERASE RV3034C-RELATED"/>
    <property type="match status" value="1"/>
</dbReference>
<evidence type="ECO:0000256" key="3">
    <source>
        <dbReference type="ARBA" id="ARBA00022737"/>
    </source>
</evidence>
<comment type="similarity">
    <text evidence="1">Belongs to the transferase hexapeptide repeat family.</text>
</comment>
<organism evidence="5 6">
    <name type="scientific">Terrihabitans soli</name>
    <dbReference type="NCBI Taxonomy" id="708113"/>
    <lineage>
        <taxon>Bacteria</taxon>
        <taxon>Pseudomonadati</taxon>
        <taxon>Pseudomonadota</taxon>
        <taxon>Alphaproteobacteria</taxon>
        <taxon>Hyphomicrobiales</taxon>
        <taxon>Terrihabitans</taxon>
    </lineage>
</organism>
<dbReference type="PANTHER" id="PTHR43300">
    <property type="entry name" value="ACETYLTRANSFERASE"/>
    <property type="match status" value="1"/>
</dbReference>
<dbReference type="AlphaFoldDB" id="A0A6S6QPI0"/>
<gene>
    <name evidence="5" type="ORF">IZ6_04200</name>
</gene>
<evidence type="ECO:0000256" key="4">
    <source>
        <dbReference type="ARBA" id="ARBA00023315"/>
    </source>
</evidence>
<protein>
    <submittedName>
        <fullName evidence="5">Acetyltransferase</fullName>
    </submittedName>
</protein>
<keyword evidence="3" id="KW-0677">Repeat</keyword>
<keyword evidence="6" id="KW-1185">Reference proteome</keyword>
<keyword evidence="4" id="KW-0012">Acyltransferase</keyword>
<dbReference type="InterPro" id="IPR018357">
    <property type="entry name" value="Hexapep_transf_CS"/>
</dbReference>
<evidence type="ECO:0000313" key="6">
    <source>
        <dbReference type="Proteomes" id="UP000515317"/>
    </source>
</evidence>
<name>A0A6S6QPI0_9HYPH</name>
<dbReference type="InterPro" id="IPR050179">
    <property type="entry name" value="Trans_hexapeptide_repeat"/>
</dbReference>
<dbReference type="EMBL" id="AP023361">
    <property type="protein sequence ID" value="BCJ89685.1"/>
    <property type="molecule type" value="Genomic_DNA"/>
</dbReference>
<dbReference type="PROSITE" id="PS00101">
    <property type="entry name" value="HEXAPEP_TRANSFERASES"/>
    <property type="match status" value="1"/>
</dbReference>
<sequence>MALIEVNQGQPESPWYNAEGLSEVPTIHPSAVVLRTRVGPWTSIARANEISDSDFLDWSYTSAHVMIFNAEIGKFCNIAAQVRINPTNHPMWRATLHHFTYRAKCHHMGEDDKEIFDWRMKNRVKIGPDVWIGHGAIIMPGVNIGTGAVIGSGSVVTKDVPNYSIVVGSPARVIKRRADQATEEALLRIKWWDWSHAQLTAALDDFRKLDIAEFAKAYDRMPAELRSA</sequence>
<dbReference type="NCBIfam" id="TIGR03308">
    <property type="entry name" value="phn_thr-fam"/>
    <property type="match status" value="1"/>
</dbReference>
<dbReference type="Pfam" id="PF00132">
    <property type="entry name" value="Hexapep"/>
    <property type="match status" value="1"/>
</dbReference>
<dbReference type="InterPro" id="IPR001451">
    <property type="entry name" value="Hexapep"/>
</dbReference>
<reference evidence="5 6" key="1">
    <citation type="submission" date="2020-08" db="EMBL/GenBank/DDBJ databases">
        <title>Genome sequence of Rhizobiales bacterium strain IZ6.</title>
        <authorList>
            <person name="Nakai R."/>
            <person name="Naganuma T."/>
        </authorList>
    </citation>
    <scope>NUCLEOTIDE SEQUENCE [LARGE SCALE GENOMIC DNA]</scope>
    <source>
        <strain evidence="5 6">IZ6</strain>
    </source>
</reference>
<dbReference type="InterPro" id="IPR017694">
    <property type="entry name" value="Phosphonate_tfrase_rpt"/>
</dbReference>
<dbReference type="CDD" id="cd03349">
    <property type="entry name" value="LbH_XAT"/>
    <property type="match status" value="1"/>
</dbReference>
<dbReference type="GO" id="GO:0016746">
    <property type="term" value="F:acyltransferase activity"/>
    <property type="evidence" value="ECO:0007669"/>
    <property type="project" value="UniProtKB-KW"/>
</dbReference>
<dbReference type="KEGG" id="tso:IZ6_04200"/>
<dbReference type="InterPro" id="IPR011004">
    <property type="entry name" value="Trimer_LpxA-like_sf"/>
</dbReference>
<evidence type="ECO:0000256" key="2">
    <source>
        <dbReference type="ARBA" id="ARBA00022679"/>
    </source>
</evidence>
<proteinExistence type="inferred from homology"/>
<keyword evidence="2 5" id="KW-0808">Transferase</keyword>
<accession>A0A6S6QPI0</accession>
<dbReference type="Gene3D" id="2.160.10.10">
    <property type="entry name" value="Hexapeptide repeat proteins"/>
    <property type="match status" value="1"/>
</dbReference>
<evidence type="ECO:0000256" key="1">
    <source>
        <dbReference type="ARBA" id="ARBA00007274"/>
    </source>
</evidence>